<dbReference type="CDD" id="cd02440">
    <property type="entry name" value="AdoMet_MTases"/>
    <property type="match status" value="1"/>
</dbReference>
<keyword evidence="8" id="KW-1185">Reference proteome</keyword>
<dbReference type="PANTHER" id="PTHR43861">
    <property type="entry name" value="TRANS-ACONITATE 2-METHYLTRANSFERASE-RELATED"/>
    <property type="match status" value="1"/>
</dbReference>
<comment type="caution">
    <text evidence="7">The sequence shown here is derived from an EMBL/GenBank/DDBJ whole genome shotgun (WGS) entry which is preliminary data.</text>
</comment>
<feature type="binding site" evidence="3 4">
    <location>
        <begin position="103"/>
        <end position="104"/>
    </location>
    <ligand>
        <name>S-adenosyl-L-methionine</name>
        <dbReference type="ChEBI" id="CHEBI:59789"/>
    </ligand>
</feature>
<dbReference type="GO" id="GO:0016743">
    <property type="term" value="F:carboxyl- or carbamoyltransferase activity"/>
    <property type="evidence" value="ECO:0007669"/>
    <property type="project" value="UniProtKB-UniRule"/>
</dbReference>
<reference evidence="7" key="1">
    <citation type="submission" date="2022-12" db="EMBL/GenBank/DDBJ databases">
        <title>Reference genome sequencing for broad-spectrum identification of bacterial and archaeal isolates by mass spectrometry.</title>
        <authorList>
            <person name="Sekiguchi Y."/>
            <person name="Tourlousse D.M."/>
        </authorList>
    </citation>
    <scope>NUCLEOTIDE SEQUENCE</scope>
    <source>
        <strain evidence="7">ASRB1</strain>
    </source>
</reference>
<dbReference type="GO" id="GO:0002098">
    <property type="term" value="P:tRNA wobble uridine modification"/>
    <property type="evidence" value="ECO:0007669"/>
    <property type="project" value="InterPro"/>
</dbReference>
<evidence type="ECO:0000256" key="1">
    <source>
        <dbReference type="ARBA" id="ARBA00022679"/>
    </source>
</evidence>
<dbReference type="GO" id="GO:1904047">
    <property type="term" value="F:S-adenosyl-L-methionine binding"/>
    <property type="evidence" value="ECO:0007669"/>
    <property type="project" value="UniProtKB-UniRule"/>
</dbReference>
<dbReference type="Proteomes" id="UP001144372">
    <property type="component" value="Unassembled WGS sequence"/>
</dbReference>
<dbReference type="InterPro" id="IPR029063">
    <property type="entry name" value="SAM-dependent_MTases_sf"/>
</dbReference>
<evidence type="ECO:0000313" key="8">
    <source>
        <dbReference type="Proteomes" id="UP001144372"/>
    </source>
</evidence>
<evidence type="ECO:0000256" key="4">
    <source>
        <dbReference type="PIRSR" id="PIRSR006325-1"/>
    </source>
</evidence>
<dbReference type="EC" id="2.1.3.-" evidence="3"/>
<dbReference type="InterPro" id="IPR041698">
    <property type="entry name" value="Methyltransf_25"/>
</dbReference>
<evidence type="ECO:0000313" key="7">
    <source>
        <dbReference type="EMBL" id="GLI34844.1"/>
    </source>
</evidence>
<dbReference type="NCBIfam" id="TIGR00740">
    <property type="entry name" value="carboxy-S-adenosyl-L-methionine synthase CmoA"/>
    <property type="match status" value="1"/>
</dbReference>
<dbReference type="NCBIfam" id="NF011995">
    <property type="entry name" value="PRK15451.1"/>
    <property type="match status" value="1"/>
</dbReference>
<dbReference type="SUPFAM" id="SSF53335">
    <property type="entry name" value="S-adenosyl-L-methionine-dependent methyltransferases"/>
    <property type="match status" value="1"/>
</dbReference>
<feature type="binding site" evidence="3 4">
    <location>
        <position position="53"/>
    </location>
    <ligand>
        <name>S-adenosyl-L-methionine</name>
        <dbReference type="ChEBI" id="CHEBI:59789"/>
    </ligand>
</feature>
<comment type="similarity">
    <text evidence="3">Belongs to the class I-like SAM-binding methyltransferase superfamily. Cx-SAM synthase family.</text>
</comment>
<dbReference type="InterPro" id="IPR005271">
    <property type="entry name" value="CmoA"/>
</dbReference>
<evidence type="ECO:0000256" key="3">
    <source>
        <dbReference type="HAMAP-Rule" id="MF_01589"/>
    </source>
</evidence>
<feature type="region of interest" description="Disordered" evidence="5">
    <location>
        <begin position="1"/>
        <end position="21"/>
    </location>
</feature>
<dbReference type="Gene3D" id="3.40.50.150">
    <property type="entry name" value="Vaccinia Virus protein VP39"/>
    <property type="match status" value="1"/>
</dbReference>
<protein>
    <recommendedName>
        <fullName evidence="3">Carboxy-S-adenosyl-L-methionine synthase</fullName>
        <shortName evidence="3">Cx-SAM synthase</shortName>
        <ecNumber evidence="3">2.1.3.-</ecNumber>
    </recommendedName>
</protein>
<dbReference type="HAMAP" id="MF_01589">
    <property type="entry name" value="Cx_SAM_synthase"/>
    <property type="match status" value="1"/>
</dbReference>
<evidence type="ECO:0000259" key="6">
    <source>
        <dbReference type="Pfam" id="PF13649"/>
    </source>
</evidence>
<keyword evidence="2 3" id="KW-0949">S-adenosyl-L-methionine</keyword>
<feature type="binding site" evidence="3">
    <location>
        <position position="213"/>
    </location>
    <ligand>
        <name>S-adenosyl-L-methionine</name>
        <dbReference type="ChEBI" id="CHEBI:59789"/>
    </ligand>
</feature>
<name>A0A9W6L8M0_9BACT</name>
<comment type="catalytic activity">
    <reaction evidence="3">
        <text>prephenate + S-adenosyl-L-methionine = carboxy-S-adenosyl-L-methionine + 3-phenylpyruvate + H2O</text>
        <dbReference type="Rhea" id="RHEA:51692"/>
        <dbReference type="ChEBI" id="CHEBI:15377"/>
        <dbReference type="ChEBI" id="CHEBI:18005"/>
        <dbReference type="ChEBI" id="CHEBI:29934"/>
        <dbReference type="ChEBI" id="CHEBI:59789"/>
        <dbReference type="ChEBI" id="CHEBI:134278"/>
    </reaction>
</comment>
<gene>
    <name evidence="3 7" type="primary">cmoA</name>
    <name evidence="7" type="ORF">DAMNIGENAA_22770</name>
</gene>
<evidence type="ECO:0000256" key="2">
    <source>
        <dbReference type="ARBA" id="ARBA00022691"/>
    </source>
</evidence>
<feature type="binding site" evidence="3 4">
    <location>
        <position position="146"/>
    </location>
    <ligand>
        <name>S-adenosyl-L-methionine</name>
        <dbReference type="ChEBI" id="CHEBI:59789"/>
    </ligand>
</feature>
<keyword evidence="1 3" id="KW-0808">Transferase</keyword>
<dbReference type="AlphaFoldDB" id="A0A9W6L8M0"/>
<comment type="function">
    <text evidence="3">Catalyzes the conversion of S-adenosyl-L-methionine (SAM) to carboxy-S-adenosyl-L-methionine (Cx-SAM).</text>
</comment>
<dbReference type="PIRSF" id="PIRSF006325">
    <property type="entry name" value="MeTrfase_bac"/>
    <property type="match status" value="1"/>
</dbReference>
<sequence>MNAPESHQNFPKERNRSRDSVYAAPREKIGDFVFDETVADVFPDMIQRSVPGYDTITSLIGVLAGRYAQPNSTCYDLGCSLGAATLSMRRRLHQPGCRIVAVDNSEAMIRRCRQNIDADASAPPVDILCTDILDVKIRNASVVVLNFILQFIHPEQRLQALSNIYQGLLPGGILILSEKIRFSDLKQQTFHTEMHYAFKKDNGYSDLEISQKRAALEKVLIPETLTEHRERLLAAGFARCDVWF</sequence>
<proteinExistence type="inferred from homology"/>
<dbReference type="PANTHER" id="PTHR43861:SF2">
    <property type="entry name" value="CARBOXY-S-ADENOSYL-L-METHIONINE SYNTHASE"/>
    <property type="match status" value="1"/>
</dbReference>
<feature type="binding site" evidence="3 4">
    <location>
        <begin position="131"/>
        <end position="132"/>
    </location>
    <ligand>
        <name>S-adenosyl-L-methionine</name>
        <dbReference type="ChEBI" id="CHEBI:59789"/>
    </ligand>
</feature>
<dbReference type="EMBL" id="BSDR01000001">
    <property type="protein sequence ID" value="GLI34844.1"/>
    <property type="molecule type" value="Genomic_DNA"/>
</dbReference>
<accession>A0A9W6L8M0</accession>
<feature type="domain" description="Methyltransferase" evidence="6">
    <location>
        <begin position="76"/>
        <end position="172"/>
    </location>
</feature>
<evidence type="ECO:0000256" key="5">
    <source>
        <dbReference type="SAM" id="MobiDB-lite"/>
    </source>
</evidence>
<dbReference type="Pfam" id="PF13649">
    <property type="entry name" value="Methyltransf_25"/>
    <property type="match status" value="1"/>
</dbReference>
<feature type="binding site" evidence="3 4">
    <location>
        <begin position="78"/>
        <end position="80"/>
    </location>
    <ligand>
        <name>S-adenosyl-L-methionine</name>
        <dbReference type="ChEBI" id="CHEBI:59789"/>
    </ligand>
</feature>
<dbReference type="RefSeq" id="WP_281794273.1">
    <property type="nucleotide sequence ID" value="NZ_BSDR01000001.1"/>
</dbReference>
<feature type="compositionally biased region" description="Basic and acidic residues" evidence="5">
    <location>
        <begin position="10"/>
        <end position="21"/>
    </location>
</feature>
<organism evidence="7 8">
    <name type="scientific">Desulforhabdus amnigena</name>
    <dbReference type="NCBI Taxonomy" id="40218"/>
    <lineage>
        <taxon>Bacteria</taxon>
        <taxon>Pseudomonadati</taxon>
        <taxon>Thermodesulfobacteriota</taxon>
        <taxon>Syntrophobacteria</taxon>
        <taxon>Syntrophobacterales</taxon>
        <taxon>Syntrophobacteraceae</taxon>
        <taxon>Desulforhabdus</taxon>
    </lineage>
</organism>